<dbReference type="PANTHER" id="PTHR42872">
    <property type="entry name" value="PROTEIN-GLUTAMATE METHYLESTERASE/PROTEIN-GLUTAMINE GLUTAMINASE"/>
    <property type="match status" value="1"/>
</dbReference>
<feature type="active site" evidence="4">
    <location>
        <position position="125"/>
    </location>
</feature>
<accession>A0A365XZ26</accession>
<sequence length="187" mass="20436">MIAIGGSAGSLPVLAALLEQLPHPLECTMIIVLHRLKNVPSDLDRLLSFKTPIVEPEDKQPVLPNRIYLAPQNYHLLIEQDYTFSLDYSEPLHYSRPSIDISFDSVAETYGSRALGMLLSGASKDGAAGLQRIVSAGGTGIAQHPGTALFDTMPQAAMDRCADIQPLTVPEMVQFLQELKMSPEHDR</sequence>
<dbReference type="EC" id="3.1.1.61" evidence="2"/>
<keyword evidence="4" id="KW-0145">Chemotaxis</keyword>
<dbReference type="CDD" id="cd16433">
    <property type="entry name" value="CheB"/>
    <property type="match status" value="1"/>
</dbReference>
<dbReference type="InterPro" id="IPR000673">
    <property type="entry name" value="Sig_transdc_resp-reg_Me-estase"/>
</dbReference>
<evidence type="ECO:0000256" key="4">
    <source>
        <dbReference type="PROSITE-ProRule" id="PRU00050"/>
    </source>
</evidence>
<keyword evidence="7" id="KW-1185">Reference proteome</keyword>
<evidence type="ECO:0000256" key="3">
    <source>
        <dbReference type="ARBA" id="ARBA00048267"/>
    </source>
</evidence>
<evidence type="ECO:0000259" key="5">
    <source>
        <dbReference type="PROSITE" id="PS50122"/>
    </source>
</evidence>
<dbReference type="OrthoDB" id="1524092at2"/>
<dbReference type="AlphaFoldDB" id="A0A365XZ26"/>
<name>A0A365XZ26_9BACT</name>
<dbReference type="Pfam" id="PF01339">
    <property type="entry name" value="CheB_methylest"/>
    <property type="match status" value="1"/>
</dbReference>
<dbReference type="InterPro" id="IPR035909">
    <property type="entry name" value="CheB_C"/>
</dbReference>
<feature type="active site" evidence="4">
    <location>
        <position position="34"/>
    </location>
</feature>
<organism evidence="6 7">
    <name type="scientific">Chitinophaga flava</name>
    <dbReference type="NCBI Taxonomy" id="2259036"/>
    <lineage>
        <taxon>Bacteria</taxon>
        <taxon>Pseudomonadati</taxon>
        <taxon>Bacteroidota</taxon>
        <taxon>Chitinophagia</taxon>
        <taxon>Chitinophagales</taxon>
        <taxon>Chitinophagaceae</taxon>
        <taxon>Chitinophaga</taxon>
    </lineage>
</organism>
<evidence type="ECO:0000313" key="7">
    <source>
        <dbReference type="Proteomes" id="UP000253410"/>
    </source>
</evidence>
<reference evidence="6 7" key="1">
    <citation type="submission" date="2018-05" db="EMBL/GenBank/DDBJ databases">
        <title>Chitinophaga sp. K3CV102501T nov., isolated from isolated from a monsoon evergreen broad-leaved forest soil.</title>
        <authorList>
            <person name="Lv Y."/>
        </authorList>
    </citation>
    <scope>NUCLEOTIDE SEQUENCE [LARGE SCALE GENOMIC DNA]</scope>
    <source>
        <strain evidence="6 7">GDMCC 1.1325</strain>
    </source>
</reference>
<dbReference type="EMBL" id="QFFJ01000001">
    <property type="protein sequence ID" value="RBL91636.1"/>
    <property type="molecule type" value="Genomic_DNA"/>
</dbReference>
<protein>
    <recommendedName>
        <fullName evidence="2">protein-glutamate methylesterase</fullName>
        <ecNumber evidence="2">3.1.1.61</ecNumber>
    </recommendedName>
</protein>
<dbReference type="GO" id="GO:0005737">
    <property type="term" value="C:cytoplasm"/>
    <property type="evidence" value="ECO:0007669"/>
    <property type="project" value="InterPro"/>
</dbReference>
<dbReference type="GO" id="GO:0000156">
    <property type="term" value="F:phosphorelay response regulator activity"/>
    <property type="evidence" value="ECO:0007669"/>
    <property type="project" value="InterPro"/>
</dbReference>
<comment type="catalytic activity">
    <reaction evidence="3">
        <text>[protein]-L-glutamate 5-O-methyl ester + H2O = L-glutamyl-[protein] + methanol + H(+)</text>
        <dbReference type="Rhea" id="RHEA:23236"/>
        <dbReference type="Rhea" id="RHEA-COMP:10208"/>
        <dbReference type="Rhea" id="RHEA-COMP:10311"/>
        <dbReference type="ChEBI" id="CHEBI:15377"/>
        <dbReference type="ChEBI" id="CHEBI:15378"/>
        <dbReference type="ChEBI" id="CHEBI:17790"/>
        <dbReference type="ChEBI" id="CHEBI:29973"/>
        <dbReference type="ChEBI" id="CHEBI:82795"/>
        <dbReference type="EC" id="3.1.1.61"/>
    </reaction>
</comment>
<evidence type="ECO:0000256" key="2">
    <source>
        <dbReference type="ARBA" id="ARBA00039140"/>
    </source>
</evidence>
<feature type="domain" description="CheB-type methylesterase" evidence="5">
    <location>
        <begin position="1"/>
        <end position="158"/>
    </location>
</feature>
<dbReference type="PROSITE" id="PS50122">
    <property type="entry name" value="CHEB"/>
    <property type="match status" value="1"/>
</dbReference>
<evidence type="ECO:0000313" key="6">
    <source>
        <dbReference type="EMBL" id="RBL91636.1"/>
    </source>
</evidence>
<comment type="caution">
    <text evidence="6">The sequence shown here is derived from an EMBL/GenBank/DDBJ whole genome shotgun (WGS) entry which is preliminary data.</text>
</comment>
<proteinExistence type="predicted"/>
<feature type="active site" evidence="4">
    <location>
        <position position="7"/>
    </location>
</feature>
<dbReference type="GO" id="GO:0006935">
    <property type="term" value="P:chemotaxis"/>
    <property type="evidence" value="ECO:0007669"/>
    <property type="project" value="UniProtKB-UniRule"/>
</dbReference>
<dbReference type="SUPFAM" id="SSF52738">
    <property type="entry name" value="Methylesterase CheB, C-terminal domain"/>
    <property type="match status" value="1"/>
</dbReference>
<keyword evidence="1 4" id="KW-0378">Hydrolase</keyword>
<evidence type="ECO:0000256" key="1">
    <source>
        <dbReference type="ARBA" id="ARBA00022801"/>
    </source>
</evidence>
<dbReference type="Proteomes" id="UP000253410">
    <property type="component" value="Unassembled WGS sequence"/>
</dbReference>
<dbReference type="GO" id="GO:0008984">
    <property type="term" value="F:protein-glutamate methylesterase activity"/>
    <property type="evidence" value="ECO:0007669"/>
    <property type="project" value="UniProtKB-EC"/>
</dbReference>
<gene>
    <name evidence="6" type="ORF">DF182_03200</name>
</gene>
<dbReference type="PANTHER" id="PTHR42872:SF6">
    <property type="entry name" value="PROTEIN-GLUTAMATE METHYLESTERASE_PROTEIN-GLUTAMINE GLUTAMINASE"/>
    <property type="match status" value="1"/>
</dbReference>
<dbReference type="Gene3D" id="3.40.50.180">
    <property type="entry name" value="Methylesterase CheB, C-terminal domain"/>
    <property type="match status" value="1"/>
</dbReference>